<keyword evidence="1 2" id="KW-0378">Hydrolase</keyword>
<dbReference type="Gene3D" id="3.40.50.1820">
    <property type="entry name" value="alpha/beta hydrolase"/>
    <property type="match status" value="1"/>
</dbReference>
<protein>
    <submittedName>
        <fullName evidence="2">Alpha/beta hydrolase</fullName>
    </submittedName>
</protein>
<keyword evidence="3" id="KW-1185">Reference proteome</keyword>
<dbReference type="AlphaFoldDB" id="A0A0L1IZF9"/>
<dbReference type="GeneID" id="26809771"/>
<dbReference type="GO" id="GO:0016787">
    <property type="term" value="F:hydrolase activity"/>
    <property type="evidence" value="ECO:0007669"/>
    <property type="project" value="UniProtKB-KW"/>
</dbReference>
<evidence type="ECO:0000313" key="3">
    <source>
        <dbReference type="Proteomes" id="UP000037505"/>
    </source>
</evidence>
<sequence length="414" mass="46205">MAMMHTFFKSPFFNFEYLRLLAMRPTRAPRSDLDPESWFSAFLDAGNKAEAIAQEAEQAGDRVSARRAYLRSSNYIRAAQFMLNEGPIGHDQRVLPSIEHAIANFRKGVQYRDGKTFFLEIPYENGLKLPGYLYLPEAARRIPGRKIPILLNSGGGDSTQEEIYFVNPAFGPELGYAVVTFEDLVREFAVLDHLFDFATRHPELELDLDHIAVTGASMGGYFALRAAADARIKACVSVDGFYSLASFVGGRMPGPLFHGFMNGWLSDAVFNGILRSLQRLDFQARWEFNHLKWATGTTTEADIMRSFGDYTLLNPDGTEYLANVKCPTLVTGAGASWYFDPATTTNKIYDCLTSLTPGVDKEKWIAQDIAHGGLQAKIGAFGYSAHRTFQWLDAKFGIERVPLGAKSDLRELVL</sequence>
<accession>A0A0L1IZF9</accession>
<dbReference type="PANTHER" id="PTHR22946">
    <property type="entry name" value="DIENELACTONE HYDROLASE DOMAIN-CONTAINING PROTEIN-RELATED"/>
    <property type="match status" value="1"/>
</dbReference>
<dbReference type="Proteomes" id="UP000037505">
    <property type="component" value="Unassembled WGS sequence"/>
</dbReference>
<dbReference type="PANTHER" id="PTHR22946:SF13">
    <property type="entry name" value="ALPHA_BETA HYDROLASE PSOB"/>
    <property type="match status" value="1"/>
</dbReference>
<dbReference type="Gene3D" id="1.20.1440.110">
    <property type="entry name" value="acylaminoacyl peptidase"/>
    <property type="match status" value="1"/>
</dbReference>
<organism evidence="2 3">
    <name type="scientific">Aspergillus nomiae NRRL (strain ATCC 15546 / NRRL 13137 / CBS 260.88 / M93)</name>
    <dbReference type="NCBI Taxonomy" id="1509407"/>
    <lineage>
        <taxon>Eukaryota</taxon>
        <taxon>Fungi</taxon>
        <taxon>Dikarya</taxon>
        <taxon>Ascomycota</taxon>
        <taxon>Pezizomycotina</taxon>
        <taxon>Eurotiomycetes</taxon>
        <taxon>Eurotiomycetidae</taxon>
        <taxon>Eurotiales</taxon>
        <taxon>Aspergillaceae</taxon>
        <taxon>Aspergillus</taxon>
        <taxon>Aspergillus subgen. Circumdati</taxon>
    </lineage>
</organism>
<dbReference type="OrthoDB" id="249703at2759"/>
<reference evidence="2" key="1">
    <citation type="submission" date="2014-06" db="EMBL/GenBank/DDBJ databases">
        <title>The Genome of the Aflatoxigenic Filamentous Fungus Aspergillus nomius.</title>
        <authorList>
            <person name="Moore M.G."/>
            <person name="Shannon B.M."/>
            <person name="Brian M.M."/>
        </authorList>
    </citation>
    <scope>NUCLEOTIDE SEQUENCE [LARGE SCALE GENOMIC DNA]</scope>
    <source>
        <strain evidence="2">NRRL 13137</strain>
    </source>
</reference>
<gene>
    <name evidence="2" type="ORF">ANOM_007967</name>
</gene>
<dbReference type="RefSeq" id="XP_015405461.1">
    <property type="nucleotide sequence ID" value="XM_015553223.1"/>
</dbReference>
<dbReference type="EMBL" id="JNOM01000202">
    <property type="protein sequence ID" value="KNG84538.1"/>
    <property type="molecule type" value="Genomic_DNA"/>
</dbReference>
<evidence type="ECO:0000256" key="1">
    <source>
        <dbReference type="ARBA" id="ARBA00022801"/>
    </source>
</evidence>
<name>A0A0L1IZF9_ASPN3</name>
<dbReference type="SUPFAM" id="SSF53474">
    <property type="entry name" value="alpha/beta-Hydrolases"/>
    <property type="match status" value="1"/>
</dbReference>
<proteinExistence type="predicted"/>
<comment type="caution">
    <text evidence="2">The sequence shown here is derived from an EMBL/GenBank/DDBJ whole genome shotgun (WGS) entry which is preliminary data.</text>
</comment>
<evidence type="ECO:0000313" key="2">
    <source>
        <dbReference type="EMBL" id="KNG84538.1"/>
    </source>
</evidence>
<dbReference type="InterPro" id="IPR029058">
    <property type="entry name" value="AB_hydrolase_fold"/>
</dbReference>
<dbReference type="InterPro" id="IPR050261">
    <property type="entry name" value="FrsA_esterase"/>
</dbReference>